<dbReference type="eggNOG" id="COG1733">
    <property type="taxonomic scope" value="Bacteria"/>
</dbReference>
<reference evidence="5 6" key="1">
    <citation type="submission" date="2012-05" db="EMBL/GenBank/DDBJ databases">
        <title>The Genome Sequence of Sutterella wadsworthensis 2_1_59BFAA.</title>
        <authorList>
            <consortium name="The Broad Institute Genome Sequencing Platform"/>
            <person name="Earl A."/>
            <person name="Ward D."/>
            <person name="Feldgarden M."/>
            <person name="Gevers D."/>
            <person name="Daigneault M."/>
            <person name="Strauss J."/>
            <person name="Allen-Vercoe E."/>
            <person name="Walker B."/>
            <person name="Young S.K."/>
            <person name="Zeng Q."/>
            <person name="Gargeya S."/>
            <person name="Fitzgerald M."/>
            <person name="Haas B."/>
            <person name="Abouelleil A."/>
            <person name="Alvarado L."/>
            <person name="Arachchi H.M."/>
            <person name="Berlin A.M."/>
            <person name="Chapman S.B."/>
            <person name="Goldberg J."/>
            <person name="Griggs A."/>
            <person name="Gujja S."/>
            <person name="Hansen M."/>
            <person name="Howarth C."/>
            <person name="Imamovic A."/>
            <person name="Larimer J."/>
            <person name="McCowen C."/>
            <person name="Montmayeur A."/>
            <person name="Murphy C."/>
            <person name="Neiman D."/>
            <person name="Pearson M."/>
            <person name="Priest M."/>
            <person name="Roberts A."/>
            <person name="Saif S."/>
            <person name="Shea T."/>
            <person name="Sisk P."/>
            <person name="Sykes S."/>
            <person name="Wortman J."/>
            <person name="Nusbaum C."/>
            <person name="Birren B."/>
        </authorList>
    </citation>
    <scope>NUCLEOTIDE SEQUENCE [LARGE SCALE GENOMIC DNA]</scope>
    <source>
        <strain evidence="5 6">2_1_59BFAA</strain>
    </source>
</reference>
<dbReference type="InterPro" id="IPR036390">
    <property type="entry name" value="WH_DNA-bd_sf"/>
</dbReference>
<dbReference type="PROSITE" id="PS51118">
    <property type="entry name" value="HTH_HXLR"/>
    <property type="match status" value="1"/>
</dbReference>
<dbReference type="PANTHER" id="PTHR33204:SF29">
    <property type="entry name" value="TRANSCRIPTIONAL REGULATOR"/>
    <property type="match status" value="1"/>
</dbReference>
<gene>
    <name evidence="5" type="ORF">HMPREF9465_01984</name>
</gene>
<evidence type="ECO:0000313" key="5">
    <source>
        <dbReference type="EMBL" id="EKB30456.1"/>
    </source>
</evidence>
<dbReference type="InterPro" id="IPR036388">
    <property type="entry name" value="WH-like_DNA-bd_sf"/>
</dbReference>
<evidence type="ECO:0000256" key="2">
    <source>
        <dbReference type="ARBA" id="ARBA00023125"/>
    </source>
</evidence>
<evidence type="ECO:0000313" key="6">
    <source>
        <dbReference type="Proteomes" id="UP000005835"/>
    </source>
</evidence>
<name>K1JJT4_9BURK</name>
<dbReference type="OrthoDB" id="9807069at2"/>
<dbReference type="Proteomes" id="UP000005835">
    <property type="component" value="Unassembled WGS sequence"/>
</dbReference>
<keyword evidence="3" id="KW-0804">Transcription</keyword>
<protein>
    <recommendedName>
        <fullName evidence="4">HTH hxlR-type domain-containing protein</fullName>
    </recommendedName>
</protein>
<feature type="domain" description="HTH hxlR-type" evidence="4">
    <location>
        <begin position="12"/>
        <end position="110"/>
    </location>
</feature>
<dbReference type="Gene3D" id="1.10.10.10">
    <property type="entry name" value="Winged helix-like DNA-binding domain superfamily/Winged helix DNA-binding domain"/>
    <property type="match status" value="1"/>
</dbReference>
<comment type="caution">
    <text evidence="5">The sequence shown here is derived from an EMBL/GenBank/DDBJ whole genome shotgun (WGS) entry which is preliminary data.</text>
</comment>
<evidence type="ECO:0000256" key="3">
    <source>
        <dbReference type="ARBA" id="ARBA00023163"/>
    </source>
</evidence>
<proteinExistence type="predicted"/>
<organism evidence="5 6">
    <name type="scientific">Sutterella wadsworthensis 2_1_59BFAA</name>
    <dbReference type="NCBI Taxonomy" id="742823"/>
    <lineage>
        <taxon>Bacteria</taxon>
        <taxon>Pseudomonadati</taxon>
        <taxon>Pseudomonadota</taxon>
        <taxon>Betaproteobacteria</taxon>
        <taxon>Burkholderiales</taxon>
        <taxon>Sutterellaceae</taxon>
        <taxon>Sutterella</taxon>
    </lineage>
</organism>
<dbReference type="HOGENOM" id="CLU_111585_5_0_4"/>
<dbReference type="EMBL" id="ADMG01000042">
    <property type="protein sequence ID" value="EKB30456.1"/>
    <property type="molecule type" value="Genomic_DNA"/>
</dbReference>
<dbReference type="AlphaFoldDB" id="K1JJT4"/>
<keyword evidence="2" id="KW-0238">DNA-binding</keyword>
<dbReference type="PANTHER" id="PTHR33204">
    <property type="entry name" value="TRANSCRIPTIONAL REGULATOR, MARR FAMILY"/>
    <property type="match status" value="1"/>
</dbReference>
<sequence length="123" mass="13716">MTDKTPAEEVLCPVALTLSLIGGKWKALILWNLLEGTMRYSALRKAVPDATPKMLTQQLRELEADGLVSRTVWPVVPPRVDYALTPTGESIKPILTAMYRWGDAYLAKRNRKSCCSMKPPADE</sequence>
<dbReference type="InterPro" id="IPR002577">
    <property type="entry name" value="HTH_HxlR"/>
</dbReference>
<keyword evidence="6" id="KW-1185">Reference proteome</keyword>
<dbReference type="PATRIC" id="fig|742823.3.peg.1982"/>
<evidence type="ECO:0000259" key="4">
    <source>
        <dbReference type="PROSITE" id="PS51118"/>
    </source>
</evidence>
<dbReference type="Pfam" id="PF01638">
    <property type="entry name" value="HxlR"/>
    <property type="match status" value="1"/>
</dbReference>
<accession>K1JJT4</accession>
<dbReference type="GO" id="GO:0003677">
    <property type="term" value="F:DNA binding"/>
    <property type="evidence" value="ECO:0007669"/>
    <property type="project" value="UniProtKB-KW"/>
</dbReference>
<dbReference type="RefSeq" id="WP_005436643.1">
    <property type="nucleotide sequence ID" value="NZ_JH815519.1"/>
</dbReference>
<dbReference type="SUPFAM" id="SSF46785">
    <property type="entry name" value="Winged helix' DNA-binding domain"/>
    <property type="match status" value="1"/>
</dbReference>
<keyword evidence="1" id="KW-0805">Transcription regulation</keyword>
<evidence type="ECO:0000256" key="1">
    <source>
        <dbReference type="ARBA" id="ARBA00023015"/>
    </source>
</evidence>